<dbReference type="Gene3D" id="3.10.50.30">
    <property type="entry name" value="Transcription elongation factor, GreA/GreB, C-terminal domain"/>
    <property type="match status" value="1"/>
</dbReference>
<reference evidence="12 13" key="1">
    <citation type="journal article" date="2020" name="Nature">
        <title>Bacterial chemolithoautotrophy via manganese oxidation.</title>
        <authorList>
            <person name="Yu H."/>
            <person name="Leadbetter J.R."/>
        </authorList>
    </citation>
    <scope>NUCLEOTIDE SEQUENCE [LARGE SCALE GENOMIC DNA]</scope>
    <source>
        <strain evidence="12 13">Mn-1</strain>
    </source>
</reference>
<keyword evidence="3 8" id="KW-0805">Transcription regulation</keyword>
<dbReference type="HAMAP" id="MF_00105">
    <property type="entry name" value="GreA_GreB"/>
    <property type="match status" value="1"/>
</dbReference>
<comment type="similarity">
    <text evidence="1 8 9">Belongs to the GreA/GreB family.</text>
</comment>
<feature type="domain" description="Transcription elongation factor GreA/GreB C-terminal" evidence="10">
    <location>
        <begin position="77"/>
        <end position="150"/>
    </location>
</feature>
<evidence type="ECO:0000256" key="5">
    <source>
        <dbReference type="ARBA" id="ARBA00023163"/>
    </source>
</evidence>
<keyword evidence="5 8" id="KW-0804">Transcription</keyword>
<protein>
    <recommendedName>
        <fullName evidence="2 8">Transcription elongation factor GreA</fullName>
    </recommendedName>
    <alternativeName>
        <fullName evidence="7 8">Transcript cleavage factor GreA</fullName>
    </alternativeName>
</protein>
<dbReference type="InterPro" id="IPR036953">
    <property type="entry name" value="GreA/GreB_C_sf"/>
</dbReference>
<dbReference type="NCBIfam" id="NF001261">
    <property type="entry name" value="PRK00226.1-2"/>
    <property type="match status" value="1"/>
</dbReference>
<evidence type="ECO:0000256" key="7">
    <source>
        <dbReference type="ARBA" id="ARBA00030776"/>
    </source>
</evidence>
<organism evidence="12 13">
    <name type="scientific">Candidatus Manganitrophus noduliformans</name>
    <dbReference type="NCBI Taxonomy" id="2606439"/>
    <lineage>
        <taxon>Bacteria</taxon>
        <taxon>Pseudomonadati</taxon>
        <taxon>Nitrospirota</taxon>
        <taxon>Nitrospiria</taxon>
        <taxon>Candidatus Troglogloeales</taxon>
        <taxon>Candidatus Manganitrophaceae</taxon>
        <taxon>Candidatus Manganitrophus</taxon>
    </lineage>
</organism>
<dbReference type="InterPro" id="IPR023459">
    <property type="entry name" value="Tscrpt_elong_fac_GreA/B_fam"/>
</dbReference>
<dbReference type="InterPro" id="IPR006359">
    <property type="entry name" value="Tscrpt_elong_fac_GreA"/>
</dbReference>
<dbReference type="GO" id="GO:0032784">
    <property type="term" value="P:regulation of DNA-templated transcription elongation"/>
    <property type="evidence" value="ECO:0007669"/>
    <property type="project" value="UniProtKB-UniRule"/>
</dbReference>
<dbReference type="InterPro" id="IPR022691">
    <property type="entry name" value="Tscrpt_elong_fac_GreA/B_N"/>
</dbReference>
<dbReference type="GO" id="GO:0070063">
    <property type="term" value="F:RNA polymerase binding"/>
    <property type="evidence" value="ECO:0007669"/>
    <property type="project" value="InterPro"/>
</dbReference>
<evidence type="ECO:0000256" key="6">
    <source>
        <dbReference type="ARBA" id="ARBA00024916"/>
    </source>
</evidence>
<dbReference type="GO" id="GO:0003677">
    <property type="term" value="F:DNA binding"/>
    <property type="evidence" value="ECO:0007669"/>
    <property type="project" value="UniProtKB-UniRule"/>
</dbReference>
<dbReference type="Proteomes" id="UP000534783">
    <property type="component" value="Unassembled WGS sequence"/>
</dbReference>
<dbReference type="SUPFAM" id="SSF46557">
    <property type="entry name" value="GreA transcript cleavage protein, N-terminal domain"/>
    <property type="match status" value="1"/>
</dbReference>
<keyword evidence="4 8" id="KW-0238">DNA-binding</keyword>
<dbReference type="PANTHER" id="PTHR30437:SF4">
    <property type="entry name" value="TRANSCRIPTION ELONGATION FACTOR GREA"/>
    <property type="match status" value="1"/>
</dbReference>
<evidence type="ECO:0000256" key="1">
    <source>
        <dbReference type="ARBA" id="ARBA00008213"/>
    </source>
</evidence>
<dbReference type="InterPro" id="IPR028624">
    <property type="entry name" value="Tscrpt_elong_fac_GreA/B"/>
</dbReference>
<dbReference type="InterPro" id="IPR001437">
    <property type="entry name" value="Tscrpt_elong_fac_GreA/B_C"/>
</dbReference>
<evidence type="ECO:0000259" key="11">
    <source>
        <dbReference type="Pfam" id="PF03449"/>
    </source>
</evidence>
<accession>A0A7X6DS45</accession>
<evidence type="ECO:0000256" key="2">
    <source>
        <dbReference type="ARBA" id="ARBA00013729"/>
    </source>
</evidence>
<proteinExistence type="inferred from homology"/>
<comment type="caution">
    <text evidence="12">The sequence shown here is derived from an EMBL/GenBank/DDBJ whole genome shotgun (WGS) entry which is preliminary data.</text>
</comment>
<dbReference type="Pfam" id="PF01272">
    <property type="entry name" value="GreA_GreB"/>
    <property type="match status" value="1"/>
</dbReference>
<dbReference type="NCBIfam" id="NF001263">
    <property type="entry name" value="PRK00226.1-4"/>
    <property type="match status" value="1"/>
</dbReference>
<dbReference type="RefSeq" id="WP_168062597.1">
    <property type="nucleotide sequence ID" value="NZ_VTOW01000003.1"/>
</dbReference>
<dbReference type="PROSITE" id="PS00829">
    <property type="entry name" value="GREAB_1"/>
    <property type="match status" value="1"/>
</dbReference>
<dbReference type="PANTHER" id="PTHR30437">
    <property type="entry name" value="TRANSCRIPTION ELONGATION FACTOR GREA"/>
    <property type="match status" value="1"/>
</dbReference>
<dbReference type="NCBIfam" id="TIGR01462">
    <property type="entry name" value="greA"/>
    <property type="match status" value="1"/>
</dbReference>
<feature type="domain" description="Transcription elongation factor GreA/GreB N-terminal" evidence="11">
    <location>
        <begin position="1"/>
        <end position="69"/>
    </location>
</feature>
<evidence type="ECO:0000256" key="3">
    <source>
        <dbReference type="ARBA" id="ARBA00023015"/>
    </source>
</evidence>
<comment type="function">
    <text evidence="6 8 9">Necessary for efficient RNA polymerase transcription elongation past template-encoded arresting sites. The arresting sites in DNA have the property of trapping a certain fraction of elongating RNA polymerases that pass through, resulting in locked ternary complexes. Cleavage of the nascent transcript by cleavage factors such as GreA or GreB allows the resumption of elongation from the new 3'terminus. GreA releases sequences of 2 to 3 nucleotides.</text>
</comment>
<dbReference type="GO" id="GO:0003746">
    <property type="term" value="F:translation elongation factor activity"/>
    <property type="evidence" value="ECO:0007669"/>
    <property type="project" value="UniProtKB-KW"/>
</dbReference>
<dbReference type="InterPro" id="IPR036805">
    <property type="entry name" value="Tscrpt_elong_fac_GreA/B_N_sf"/>
</dbReference>
<evidence type="ECO:0000313" key="13">
    <source>
        <dbReference type="Proteomes" id="UP000534783"/>
    </source>
</evidence>
<gene>
    <name evidence="8 12" type="primary">greA</name>
    <name evidence="12" type="ORF">MNODULE_16625</name>
</gene>
<dbReference type="PROSITE" id="PS00830">
    <property type="entry name" value="GREAB_2"/>
    <property type="match status" value="1"/>
</dbReference>
<dbReference type="FunFam" id="3.10.50.30:FF:000001">
    <property type="entry name" value="Transcription elongation factor GreA"/>
    <property type="match status" value="1"/>
</dbReference>
<dbReference type="Gene3D" id="1.10.287.180">
    <property type="entry name" value="Transcription elongation factor, GreA/GreB, N-terminal domain"/>
    <property type="match status" value="1"/>
</dbReference>
<dbReference type="AlphaFoldDB" id="A0A7X6DS45"/>
<evidence type="ECO:0000256" key="8">
    <source>
        <dbReference type="HAMAP-Rule" id="MF_00105"/>
    </source>
</evidence>
<dbReference type="Pfam" id="PF03449">
    <property type="entry name" value="GreA_GreB_N"/>
    <property type="match status" value="1"/>
</dbReference>
<sequence>MTQKGYEQIREELERLKRVERPHVIALIAEARAHGDLSENAEYAAAKEKQSFVEGRIRELEDKLANAQVIDTSNLSTEKVVFGVTVTIMDLQTDEEKKYTLVGQDEADLKDGKISVQSPVGKALIGKRVGDSVSIVTPSKTVEYEILKITFE</sequence>
<dbReference type="PIRSF" id="PIRSF006092">
    <property type="entry name" value="GreA_GreB"/>
    <property type="match status" value="1"/>
</dbReference>
<dbReference type="InterPro" id="IPR018151">
    <property type="entry name" value="TF_GreA/GreB_CS"/>
</dbReference>
<name>A0A7X6DS45_9BACT</name>
<dbReference type="SUPFAM" id="SSF54534">
    <property type="entry name" value="FKBP-like"/>
    <property type="match status" value="1"/>
</dbReference>
<keyword evidence="12" id="KW-0251">Elongation factor</keyword>
<dbReference type="GO" id="GO:0006354">
    <property type="term" value="P:DNA-templated transcription elongation"/>
    <property type="evidence" value="ECO:0007669"/>
    <property type="project" value="TreeGrafter"/>
</dbReference>
<dbReference type="FunFam" id="1.10.287.180:FF:000001">
    <property type="entry name" value="Transcription elongation factor GreA"/>
    <property type="match status" value="1"/>
</dbReference>
<evidence type="ECO:0000313" key="12">
    <source>
        <dbReference type="EMBL" id="NKE72377.1"/>
    </source>
</evidence>
<dbReference type="EMBL" id="VTOW01000003">
    <property type="protein sequence ID" value="NKE72377.1"/>
    <property type="molecule type" value="Genomic_DNA"/>
</dbReference>
<evidence type="ECO:0000256" key="9">
    <source>
        <dbReference type="RuleBase" id="RU000556"/>
    </source>
</evidence>
<evidence type="ECO:0000259" key="10">
    <source>
        <dbReference type="Pfam" id="PF01272"/>
    </source>
</evidence>
<dbReference type="NCBIfam" id="NF001264">
    <property type="entry name" value="PRK00226.1-5"/>
    <property type="match status" value="1"/>
</dbReference>
<evidence type="ECO:0000256" key="4">
    <source>
        <dbReference type="ARBA" id="ARBA00023125"/>
    </source>
</evidence>
<keyword evidence="12" id="KW-0648">Protein biosynthesis</keyword>
<keyword evidence="13" id="KW-1185">Reference proteome</keyword>